<gene>
    <name evidence="2" type="ORF">ASPGLDRAFT_134081</name>
</gene>
<dbReference type="VEuPathDB" id="FungiDB:ASPGLDRAFT_134081"/>
<organism evidence="2 3">
    <name type="scientific">Aspergillus glaucus CBS 516.65</name>
    <dbReference type="NCBI Taxonomy" id="1160497"/>
    <lineage>
        <taxon>Eukaryota</taxon>
        <taxon>Fungi</taxon>
        <taxon>Dikarya</taxon>
        <taxon>Ascomycota</taxon>
        <taxon>Pezizomycotina</taxon>
        <taxon>Eurotiomycetes</taxon>
        <taxon>Eurotiomycetidae</taxon>
        <taxon>Eurotiales</taxon>
        <taxon>Aspergillaceae</taxon>
        <taxon>Aspergillus</taxon>
        <taxon>Aspergillus subgen. Aspergillus</taxon>
    </lineage>
</organism>
<dbReference type="Proteomes" id="UP000184300">
    <property type="component" value="Unassembled WGS sequence"/>
</dbReference>
<dbReference type="STRING" id="1160497.A0A1L9VA43"/>
<protein>
    <submittedName>
        <fullName evidence="2">Uncharacterized protein</fullName>
    </submittedName>
</protein>
<dbReference type="OrthoDB" id="5375264at2759"/>
<feature type="compositionally biased region" description="Acidic residues" evidence="1">
    <location>
        <begin position="20"/>
        <end position="29"/>
    </location>
</feature>
<reference evidence="3" key="1">
    <citation type="journal article" date="2017" name="Genome Biol.">
        <title>Comparative genomics reveals high biological diversity and specific adaptations in the industrially and medically important fungal genus Aspergillus.</title>
        <authorList>
            <person name="de Vries R.P."/>
            <person name="Riley R."/>
            <person name="Wiebenga A."/>
            <person name="Aguilar-Osorio G."/>
            <person name="Amillis S."/>
            <person name="Uchima C.A."/>
            <person name="Anderluh G."/>
            <person name="Asadollahi M."/>
            <person name="Askin M."/>
            <person name="Barry K."/>
            <person name="Battaglia E."/>
            <person name="Bayram O."/>
            <person name="Benocci T."/>
            <person name="Braus-Stromeyer S.A."/>
            <person name="Caldana C."/>
            <person name="Canovas D."/>
            <person name="Cerqueira G.C."/>
            <person name="Chen F."/>
            <person name="Chen W."/>
            <person name="Choi C."/>
            <person name="Clum A."/>
            <person name="Dos Santos R.A."/>
            <person name="Damasio A.R."/>
            <person name="Diallinas G."/>
            <person name="Emri T."/>
            <person name="Fekete E."/>
            <person name="Flipphi M."/>
            <person name="Freyberg S."/>
            <person name="Gallo A."/>
            <person name="Gournas C."/>
            <person name="Habgood R."/>
            <person name="Hainaut M."/>
            <person name="Harispe M.L."/>
            <person name="Henrissat B."/>
            <person name="Hilden K.S."/>
            <person name="Hope R."/>
            <person name="Hossain A."/>
            <person name="Karabika E."/>
            <person name="Karaffa L."/>
            <person name="Karanyi Z."/>
            <person name="Krasevec N."/>
            <person name="Kuo A."/>
            <person name="Kusch H."/>
            <person name="LaButti K."/>
            <person name="Lagendijk E.L."/>
            <person name="Lapidus A."/>
            <person name="Levasseur A."/>
            <person name="Lindquist E."/>
            <person name="Lipzen A."/>
            <person name="Logrieco A.F."/>
            <person name="MacCabe A."/>
            <person name="Maekelae M.R."/>
            <person name="Malavazi I."/>
            <person name="Melin P."/>
            <person name="Meyer V."/>
            <person name="Mielnichuk N."/>
            <person name="Miskei M."/>
            <person name="Molnar A.P."/>
            <person name="Mule G."/>
            <person name="Ngan C.Y."/>
            <person name="Orejas M."/>
            <person name="Orosz E."/>
            <person name="Ouedraogo J.P."/>
            <person name="Overkamp K.M."/>
            <person name="Park H.-S."/>
            <person name="Perrone G."/>
            <person name="Piumi F."/>
            <person name="Punt P.J."/>
            <person name="Ram A.F."/>
            <person name="Ramon A."/>
            <person name="Rauscher S."/>
            <person name="Record E."/>
            <person name="Riano-Pachon D.M."/>
            <person name="Robert V."/>
            <person name="Roehrig J."/>
            <person name="Ruller R."/>
            <person name="Salamov A."/>
            <person name="Salih N.S."/>
            <person name="Samson R.A."/>
            <person name="Sandor E."/>
            <person name="Sanguinetti M."/>
            <person name="Schuetze T."/>
            <person name="Sepcic K."/>
            <person name="Shelest E."/>
            <person name="Sherlock G."/>
            <person name="Sophianopoulou V."/>
            <person name="Squina F.M."/>
            <person name="Sun H."/>
            <person name="Susca A."/>
            <person name="Todd R.B."/>
            <person name="Tsang A."/>
            <person name="Unkles S.E."/>
            <person name="van de Wiele N."/>
            <person name="van Rossen-Uffink D."/>
            <person name="Oliveira J.V."/>
            <person name="Vesth T.C."/>
            <person name="Visser J."/>
            <person name="Yu J.-H."/>
            <person name="Zhou M."/>
            <person name="Andersen M.R."/>
            <person name="Archer D.B."/>
            <person name="Baker S.E."/>
            <person name="Benoit I."/>
            <person name="Brakhage A.A."/>
            <person name="Braus G.H."/>
            <person name="Fischer R."/>
            <person name="Frisvad J.C."/>
            <person name="Goldman G.H."/>
            <person name="Houbraken J."/>
            <person name="Oakley B."/>
            <person name="Pocsi I."/>
            <person name="Scazzocchio C."/>
            <person name="Seiboth B."/>
            <person name="vanKuyk P.A."/>
            <person name="Wortman J."/>
            <person name="Dyer P.S."/>
            <person name="Grigoriev I.V."/>
        </authorList>
    </citation>
    <scope>NUCLEOTIDE SEQUENCE [LARGE SCALE GENOMIC DNA]</scope>
    <source>
        <strain evidence="3">CBS 516.65</strain>
    </source>
</reference>
<dbReference type="RefSeq" id="XP_022397468.1">
    <property type="nucleotide sequence ID" value="XM_022541264.1"/>
</dbReference>
<proteinExistence type="predicted"/>
<accession>A0A1L9VA43</accession>
<dbReference type="AlphaFoldDB" id="A0A1L9VA43"/>
<dbReference type="EMBL" id="KV878909">
    <property type="protein sequence ID" value="OJJ80770.1"/>
    <property type="molecule type" value="Genomic_DNA"/>
</dbReference>
<evidence type="ECO:0000313" key="2">
    <source>
        <dbReference type="EMBL" id="OJJ80770.1"/>
    </source>
</evidence>
<sequence length="175" mass="19643">KTSVTPQKRSRGKKQPSTDPDAEANDNDEGSPTKRSRKSPGKKMTVLGPVPASYEEAGPEDRMILHMKENEGKGWGEIQKAIEEVTGNKLVGSTLRVRYMKLKVNFVVFEKEDEQVLMQSKKEIEDKFEVEKWQKIAGSIESKTGNKYPSSAVQKKYKELNKKSNGNGVAVKDKE</sequence>
<name>A0A1L9VA43_ASPGL</name>
<dbReference type="GeneID" id="34457525"/>
<feature type="non-terminal residue" evidence="2">
    <location>
        <position position="1"/>
    </location>
</feature>
<feature type="region of interest" description="Disordered" evidence="1">
    <location>
        <begin position="1"/>
        <end position="57"/>
    </location>
</feature>
<evidence type="ECO:0000256" key="1">
    <source>
        <dbReference type="SAM" id="MobiDB-lite"/>
    </source>
</evidence>
<keyword evidence="3" id="KW-1185">Reference proteome</keyword>
<evidence type="ECO:0000313" key="3">
    <source>
        <dbReference type="Proteomes" id="UP000184300"/>
    </source>
</evidence>